<gene>
    <name evidence="8" type="ORF">PSON_ATCC_30995.1.T1190112</name>
</gene>
<keyword evidence="3 6" id="KW-0812">Transmembrane</keyword>
<dbReference type="AlphaFoldDB" id="A0A8S1QTK6"/>
<dbReference type="PROSITE" id="PS50244">
    <property type="entry name" value="S5A_REDUCTASE"/>
    <property type="match status" value="1"/>
</dbReference>
<feature type="transmembrane region" description="Helical" evidence="6">
    <location>
        <begin position="69"/>
        <end position="87"/>
    </location>
</feature>
<feature type="domain" description="3-oxo-5-alpha-steroid 4-dehydrogenase C-terminal" evidence="7">
    <location>
        <begin position="98"/>
        <end position="245"/>
    </location>
</feature>
<evidence type="ECO:0000256" key="4">
    <source>
        <dbReference type="ARBA" id="ARBA00022989"/>
    </source>
</evidence>
<comment type="caution">
    <text evidence="8">The sequence shown here is derived from an EMBL/GenBank/DDBJ whole genome shotgun (WGS) entry which is preliminary data.</text>
</comment>
<dbReference type="GO" id="GO:0016627">
    <property type="term" value="F:oxidoreductase activity, acting on the CH-CH group of donors"/>
    <property type="evidence" value="ECO:0007669"/>
    <property type="project" value="InterPro"/>
</dbReference>
<feature type="transmembrane region" description="Helical" evidence="6">
    <location>
        <begin position="169"/>
        <end position="186"/>
    </location>
</feature>
<dbReference type="FunFam" id="1.20.120.1630:FF:000014">
    <property type="entry name" value="Steroid 5-alpha reductase, putative"/>
    <property type="match status" value="1"/>
</dbReference>
<comment type="subcellular location">
    <subcellularLocation>
        <location evidence="1">Membrane</location>
        <topology evidence="1">Multi-pass membrane protein</topology>
    </subcellularLocation>
</comment>
<accession>A0A8S1QTK6</accession>
<sequence length="245" mass="28772">MFDFQLISIIIILGFSLAAWTADLLKIGYGKHLSHYMKLTLPPRIGWILYECPNLIWFIYFLSDIRFDLNKLPILLFVAHYFNRVIIYPLRLSPFARPIPIEVVSSAMLFTTCNGYLQISTHLNLDYQLHIFDYLRILFGILIFLYGMNSNIKCDNILRSLKKQNSNEYKIPYGNLFELVSSGHYLGEIIEWFGYFLVSGQWSGFLFFFSTLSILSARAVSTHKWYKNKFDNYPKQRKAIIPFIL</sequence>
<feature type="transmembrane region" description="Helical" evidence="6">
    <location>
        <begin position="6"/>
        <end position="25"/>
    </location>
</feature>
<evidence type="ECO:0000259" key="7">
    <source>
        <dbReference type="Pfam" id="PF02544"/>
    </source>
</evidence>
<dbReference type="InterPro" id="IPR039357">
    <property type="entry name" value="SRD5A/TECR"/>
</dbReference>
<protein>
    <recommendedName>
        <fullName evidence="7">3-oxo-5-alpha-steroid 4-dehydrogenase C-terminal domain-containing protein</fullName>
    </recommendedName>
</protein>
<evidence type="ECO:0000256" key="5">
    <source>
        <dbReference type="ARBA" id="ARBA00023136"/>
    </source>
</evidence>
<comment type="similarity">
    <text evidence="2">Belongs to the steroid 5-alpha reductase family.</text>
</comment>
<evidence type="ECO:0000256" key="2">
    <source>
        <dbReference type="ARBA" id="ARBA00007742"/>
    </source>
</evidence>
<dbReference type="GO" id="GO:0006629">
    <property type="term" value="P:lipid metabolic process"/>
    <property type="evidence" value="ECO:0007669"/>
    <property type="project" value="InterPro"/>
</dbReference>
<keyword evidence="4 6" id="KW-1133">Transmembrane helix</keyword>
<reference evidence="8" key="1">
    <citation type="submission" date="2021-01" db="EMBL/GenBank/DDBJ databases">
        <authorList>
            <consortium name="Genoscope - CEA"/>
            <person name="William W."/>
        </authorList>
    </citation>
    <scope>NUCLEOTIDE SEQUENCE</scope>
</reference>
<evidence type="ECO:0000313" key="9">
    <source>
        <dbReference type="Proteomes" id="UP000692954"/>
    </source>
</evidence>
<dbReference type="OrthoDB" id="5788137at2759"/>
<evidence type="ECO:0000256" key="3">
    <source>
        <dbReference type="ARBA" id="ARBA00022692"/>
    </source>
</evidence>
<proteinExistence type="inferred from homology"/>
<keyword evidence="5 6" id="KW-0472">Membrane</keyword>
<evidence type="ECO:0000313" key="8">
    <source>
        <dbReference type="EMBL" id="CAD8119009.1"/>
    </source>
</evidence>
<dbReference type="InterPro" id="IPR001104">
    <property type="entry name" value="3-oxo-5_a-steroid_4-DH_C"/>
</dbReference>
<evidence type="ECO:0000256" key="1">
    <source>
        <dbReference type="ARBA" id="ARBA00004141"/>
    </source>
</evidence>
<dbReference type="Proteomes" id="UP000692954">
    <property type="component" value="Unassembled WGS sequence"/>
</dbReference>
<feature type="transmembrane region" description="Helical" evidence="6">
    <location>
        <begin position="45"/>
        <end position="63"/>
    </location>
</feature>
<feature type="transmembrane region" description="Helical" evidence="6">
    <location>
        <begin position="192"/>
        <end position="215"/>
    </location>
</feature>
<name>A0A8S1QTK6_9CILI</name>
<dbReference type="PANTHER" id="PTHR10556">
    <property type="entry name" value="3-OXO-5-ALPHA-STEROID 4-DEHYDROGENASE"/>
    <property type="match status" value="1"/>
</dbReference>
<feature type="transmembrane region" description="Helical" evidence="6">
    <location>
        <begin position="131"/>
        <end position="148"/>
    </location>
</feature>
<keyword evidence="9" id="KW-1185">Reference proteome</keyword>
<organism evidence="8 9">
    <name type="scientific">Paramecium sonneborni</name>
    <dbReference type="NCBI Taxonomy" id="65129"/>
    <lineage>
        <taxon>Eukaryota</taxon>
        <taxon>Sar</taxon>
        <taxon>Alveolata</taxon>
        <taxon>Ciliophora</taxon>
        <taxon>Intramacronucleata</taxon>
        <taxon>Oligohymenophorea</taxon>
        <taxon>Peniculida</taxon>
        <taxon>Parameciidae</taxon>
        <taxon>Paramecium</taxon>
    </lineage>
</organism>
<evidence type="ECO:0000256" key="6">
    <source>
        <dbReference type="SAM" id="Phobius"/>
    </source>
</evidence>
<dbReference type="GO" id="GO:0016020">
    <property type="term" value="C:membrane"/>
    <property type="evidence" value="ECO:0007669"/>
    <property type="project" value="UniProtKB-SubCell"/>
</dbReference>
<dbReference type="PANTHER" id="PTHR10556:SF43">
    <property type="entry name" value="STEROID 5-ALPHA-REDUCTASE DET2"/>
    <property type="match status" value="1"/>
</dbReference>
<dbReference type="EMBL" id="CAJJDN010000119">
    <property type="protein sequence ID" value="CAD8119009.1"/>
    <property type="molecule type" value="Genomic_DNA"/>
</dbReference>
<dbReference type="Pfam" id="PF02544">
    <property type="entry name" value="Steroid_dh"/>
    <property type="match status" value="1"/>
</dbReference>